<feature type="region of interest" description="Disordered" evidence="1">
    <location>
        <begin position="1"/>
        <end position="24"/>
    </location>
</feature>
<name>A0AAV8WZL3_9CUCU</name>
<dbReference type="Proteomes" id="UP001162156">
    <property type="component" value="Unassembled WGS sequence"/>
</dbReference>
<evidence type="ECO:0000256" key="1">
    <source>
        <dbReference type="SAM" id="MobiDB-lite"/>
    </source>
</evidence>
<keyword evidence="3" id="KW-1185">Reference proteome</keyword>
<protein>
    <submittedName>
        <fullName evidence="2">Uncharacterized protein</fullName>
    </submittedName>
</protein>
<proteinExistence type="predicted"/>
<feature type="compositionally biased region" description="Low complexity" evidence="1">
    <location>
        <begin position="102"/>
        <end position="129"/>
    </location>
</feature>
<sequence>MKQEFSKCIVPSTQEGPRNEMGPLGCLMDPRLTRDGHMFSNNDLVGTVEKTLSILGFENSKPEITTLPKRKLSITEYRQRKKLNNNDKSEEHEQEPEHTSTEENNSSESFKVTSRLRSGSTSSSTSLTSSDDEMPPSDITAKVPAFNSEPTELERQREISSIRLKKAFGLAVDEEPRPALNVEAILNLELEPKVKPIPIPSPTFPIPGSCEVTREVVTPKPCLSPDRSISPPVLSPTKSRSPSVDVDVEEESAVDDVAHKEENKEDVQPNMFYTPDEEEGIHPDPVYEESNSVNYVPPFNNPVYPNSSFTAYASTIGELKKN</sequence>
<feature type="non-terminal residue" evidence="2">
    <location>
        <position position="322"/>
    </location>
</feature>
<feature type="region of interest" description="Disordered" evidence="1">
    <location>
        <begin position="220"/>
        <end position="285"/>
    </location>
</feature>
<dbReference type="AlphaFoldDB" id="A0AAV8WZL3"/>
<feature type="compositionally biased region" description="Basic and acidic residues" evidence="1">
    <location>
        <begin position="256"/>
        <end position="267"/>
    </location>
</feature>
<reference evidence="2" key="1">
    <citation type="journal article" date="2023" name="Insect Mol. Biol.">
        <title>Genome sequencing provides insights into the evolution of gene families encoding plant cell wall-degrading enzymes in longhorned beetles.</title>
        <authorList>
            <person name="Shin N.R."/>
            <person name="Okamura Y."/>
            <person name="Kirsch R."/>
            <person name="Pauchet Y."/>
        </authorList>
    </citation>
    <scope>NUCLEOTIDE SEQUENCE</scope>
    <source>
        <strain evidence="2">RBIC_L_NR</strain>
    </source>
</reference>
<evidence type="ECO:0000313" key="2">
    <source>
        <dbReference type="EMBL" id="KAJ8931904.1"/>
    </source>
</evidence>
<comment type="caution">
    <text evidence="2">The sequence shown here is derived from an EMBL/GenBank/DDBJ whole genome shotgun (WGS) entry which is preliminary data.</text>
</comment>
<feature type="compositionally biased region" description="Basic and acidic residues" evidence="1">
    <location>
        <begin position="84"/>
        <end position="101"/>
    </location>
</feature>
<gene>
    <name evidence="2" type="ORF">NQ314_015173</name>
</gene>
<feature type="region of interest" description="Disordered" evidence="1">
    <location>
        <begin position="77"/>
        <end position="157"/>
    </location>
</feature>
<dbReference type="EMBL" id="JANEYF010004209">
    <property type="protein sequence ID" value="KAJ8931904.1"/>
    <property type="molecule type" value="Genomic_DNA"/>
</dbReference>
<evidence type="ECO:0000313" key="3">
    <source>
        <dbReference type="Proteomes" id="UP001162156"/>
    </source>
</evidence>
<accession>A0AAV8WZL3</accession>
<organism evidence="2 3">
    <name type="scientific">Rhamnusium bicolor</name>
    <dbReference type="NCBI Taxonomy" id="1586634"/>
    <lineage>
        <taxon>Eukaryota</taxon>
        <taxon>Metazoa</taxon>
        <taxon>Ecdysozoa</taxon>
        <taxon>Arthropoda</taxon>
        <taxon>Hexapoda</taxon>
        <taxon>Insecta</taxon>
        <taxon>Pterygota</taxon>
        <taxon>Neoptera</taxon>
        <taxon>Endopterygota</taxon>
        <taxon>Coleoptera</taxon>
        <taxon>Polyphaga</taxon>
        <taxon>Cucujiformia</taxon>
        <taxon>Chrysomeloidea</taxon>
        <taxon>Cerambycidae</taxon>
        <taxon>Lepturinae</taxon>
        <taxon>Rhagiini</taxon>
        <taxon>Rhamnusium</taxon>
    </lineage>
</organism>